<organism evidence="4 5">
    <name type="scientific">Hohenbuehelia grisea</name>
    <dbReference type="NCBI Taxonomy" id="104357"/>
    <lineage>
        <taxon>Eukaryota</taxon>
        <taxon>Fungi</taxon>
        <taxon>Dikarya</taxon>
        <taxon>Basidiomycota</taxon>
        <taxon>Agaricomycotina</taxon>
        <taxon>Agaricomycetes</taxon>
        <taxon>Agaricomycetidae</taxon>
        <taxon>Agaricales</taxon>
        <taxon>Pleurotineae</taxon>
        <taxon>Pleurotaceae</taxon>
        <taxon>Hohenbuehelia</taxon>
    </lineage>
</organism>
<dbReference type="PRINTS" id="PR00625">
    <property type="entry name" value="JDOMAIN"/>
</dbReference>
<evidence type="ECO:0000256" key="2">
    <source>
        <dbReference type="SAM" id="Phobius"/>
    </source>
</evidence>
<evidence type="ECO:0000313" key="5">
    <source>
        <dbReference type="Proteomes" id="UP001556367"/>
    </source>
</evidence>
<feature type="region of interest" description="Disordered" evidence="1">
    <location>
        <begin position="179"/>
        <end position="210"/>
    </location>
</feature>
<comment type="caution">
    <text evidence="4">The sequence shown here is derived from an EMBL/GenBank/DDBJ whole genome shotgun (WGS) entry which is preliminary data.</text>
</comment>
<feature type="transmembrane region" description="Helical" evidence="2">
    <location>
        <begin position="150"/>
        <end position="169"/>
    </location>
</feature>
<gene>
    <name evidence="4" type="ORF">HGRIS_002201</name>
</gene>
<reference evidence="5" key="1">
    <citation type="submission" date="2024-06" db="EMBL/GenBank/DDBJ databases">
        <title>Multi-omics analyses provide insights into the biosynthesis of the anticancer antibiotic pleurotin in Hohenbuehelia grisea.</title>
        <authorList>
            <person name="Weaver J.A."/>
            <person name="Alberti F."/>
        </authorList>
    </citation>
    <scope>NUCLEOTIDE SEQUENCE [LARGE SCALE GENOMIC DNA]</scope>
    <source>
        <strain evidence="5">T-177</strain>
    </source>
</reference>
<evidence type="ECO:0000256" key="1">
    <source>
        <dbReference type="SAM" id="MobiDB-lite"/>
    </source>
</evidence>
<keyword evidence="2" id="KW-0472">Membrane</keyword>
<evidence type="ECO:0000313" key="4">
    <source>
        <dbReference type="EMBL" id="KAL0956028.1"/>
    </source>
</evidence>
<proteinExistence type="predicted"/>
<dbReference type="EMBL" id="JASNQZ010000006">
    <property type="protein sequence ID" value="KAL0956028.1"/>
    <property type="molecule type" value="Genomic_DNA"/>
</dbReference>
<dbReference type="PROSITE" id="PS50076">
    <property type="entry name" value="DNAJ_2"/>
    <property type="match status" value="1"/>
</dbReference>
<dbReference type="SUPFAM" id="SSF46565">
    <property type="entry name" value="Chaperone J-domain"/>
    <property type="match status" value="1"/>
</dbReference>
<dbReference type="Proteomes" id="UP001556367">
    <property type="component" value="Unassembled WGS sequence"/>
</dbReference>
<dbReference type="CDD" id="cd06257">
    <property type="entry name" value="DnaJ"/>
    <property type="match status" value="1"/>
</dbReference>
<dbReference type="SMART" id="SM00271">
    <property type="entry name" value="DnaJ"/>
    <property type="match status" value="1"/>
</dbReference>
<dbReference type="InterPro" id="IPR001623">
    <property type="entry name" value="DnaJ_domain"/>
</dbReference>
<accession>A0ABR3JJT7</accession>
<protein>
    <recommendedName>
        <fullName evidence="3">J domain-containing protein</fullName>
    </recommendedName>
</protein>
<name>A0ABR3JJT7_9AGAR</name>
<dbReference type="Gene3D" id="1.10.287.110">
    <property type="entry name" value="DnaJ domain"/>
    <property type="match status" value="1"/>
</dbReference>
<feature type="compositionally biased region" description="Polar residues" evidence="1">
    <location>
        <begin position="179"/>
        <end position="193"/>
    </location>
</feature>
<sequence>MLARLSSRSARQYLYTTCEHCQLASSAAGPSDAPNPYPYPTQARPTSFQIFHLPRHASPSDVKQRYYELVRIYHPDTAIARFGVPPDVAHERFQAITTAYEALRGQGSGAAGGSASRDSQYATAAAWRAATQARRRDIHSEGDDSWKDKLILGGVVLSIAGFVAQMVFVRQKALKEARQPSNARIHQLSNQAAEKSLAAHDDGESISRSS</sequence>
<evidence type="ECO:0000259" key="3">
    <source>
        <dbReference type="PROSITE" id="PS50076"/>
    </source>
</evidence>
<keyword evidence="2" id="KW-1133">Transmembrane helix</keyword>
<keyword evidence="2" id="KW-0812">Transmembrane</keyword>
<feature type="domain" description="J" evidence="3">
    <location>
        <begin position="46"/>
        <end position="108"/>
    </location>
</feature>
<keyword evidence="5" id="KW-1185">Reference proteome</keyword>
<dbReference type="Pfam" id="PF00226">
    <property type="entry name" value="DnaJ"/>
    <property type="match status" value="1"/>
</dbReference>
<dbReference type="InterPro" id="IPR036869">
    <property type="entry name" value="J_dom_sf"/>
</dbReference>
<feature type="compositionally biased region" description="Basic and acidic residues" evidence="1">
    <location>
        <begin position="197"/>
        <end position="210"/>
    </location>
</feature>